<evidence type="ECO:0000256" key="8">
    <source>
        <dbReference type="ARBA" id="ARBA00022741"/>
    </source>
</evidence>
<dbReference type="InterPro" id="IPR045864">
    <property type="entry name" value="aa-tRNA-synth_II/BPL/LPL"/>
</dbReference>
<dbReference type="GO" id="GO:0000049">
    <property type="term" value="F:tRNA binding"/>
    <property type="evidence" value="ECO:0007669"/>
    <property type="project" value="UniProtKB-UniRule"/>
</dbReference>
<evidence type="ECO:0000256" key="5">
    <source>
        <dbReference type="ARBA" id="ARBA00022555"/>
    </source>
</evidence>
<dbReference type="PROSITE" id="PS50886">
    <property type="entry name" value="TRBD"/>
    <property type="match status" value="1"/>
</dbReference>
<evidence type="ECO:0000256" key="6">
    <source>
        <dbReference type="ARBA" id="ARBA00022598"/>
    </source>
</evidence>
<proteinExistence type="inferred from homology"/>
<dbReference type="GO" id="GO:0009328">
    <property type="term" value="C:phenylalanine-tRNA ligase complex"/>
    <property type="evidence" value="ECO:0007669"/>
    <property type="project" value="TreeGrafter"/>
</dbReference>
<keyword evidence="6 15" id="KW-0436">Ligase</keyword>
<dbReference type="InterPro" id="IPR020825">
    <property type="entry name" value="Phe-tRNA_synthase-like_B3/B4"/>
</dbReference>
<dbReference type="InterPro" id="IPR009061">
    <property type="entry name" value="DNA-bd_dom_put_sf"/>
</dbReference>
<dbReference type="Gene3D" id="3.30.70.380">
    <property type="entry name" value="Ferrodoxin-fold anticodon-binding domain"/>
    <property type="match status" value="1"/>
</dbReference>
<keyword evidence="12 15" id="KW-0648">Protein biosynthesis</keyword>
<evidence type="ECO:0000256" key="16">
    <source>
        <dbReference type="PROSITE-ProRule" id="PRU00209"/>
    </source>
</evidence>
<dbReference type="Proteomes" id="UP000286773">
    <property type="component" value="Unassembled WGS sequence"/>
</dbReference>
<keyword evidence="8 15" id="KW-0547">Nucleotide-binding</keyword>
<feature type="binding site" evidence="15">
    <location>
        <position position="473"/>
    </location>
    <ligand>
        <name>Mg(2+)</name>
        <dbReference type="ChEBI" id="CHEBI:18420"/>
        <note>shared with alpha subunit</note>
    </ligand>
</feature>
<dbReference type="FunFam" id="3.30.56.10:FF:000002">
    <property type="entry name" value="Phenylalanine--tRNA ligase beta subunit"/>
    <property type="match status" value="1"/>
</dbReference>
<dbReference type="Gene3D" id="3.30.930.10">
    <property type="entry name" value="Bira Bifunctional Protein, Domain 2"/>
    <property type="match status" value="1"/>
</dbReference>
<dbReference type="Gene3D" id="3.30.56.10">
    <property type="match status" value="2"/>
</dbReference>
<dbReference type="SUPFAM" id="SSF46955">
    <property type="entry name" value="Putative DNA-binding domain"/>
    <property type="match status" value="1"/>
</dbReference>
<evidence type="ECO:0000259" key="17">
    <source>
        <dbReference type="PROSITE" id="PS50886"/>
    </source>
</evidence>
<feature type="binding site" evidence="15">
    <location>
        <position position="469"/>
    </location>
    <ligand>
        <name>Mg(2+)</name>
        <dbReference type="ChEBI" id="CHEBI:18420"/>
        <note>shared with alpha subunit</note>
    </ligand>
</feature>
<dbReference type="FunFam" id="3.30.70.380:FF:000001">
    <property type="entry name" value="Phenylalanine--tRNA ligase beta subunit"/>
    <property type="match status" value="1"/>
</dbReference>
<dbReference type="InterPro" id="IPR045060">
    <property type="entry name" value="Phe-tRNA-ligase_IIc_bsu"/>
</dbReference>
<dbReference type="InterPro" id="IPR036690">
    <property type="entry name" value="Fdx_antiC-bd_sf"/>
</dbReference>
<evidence type="ECO:0000256" key="11">
    <source>
        <dbReference type="ARBA" id="ARBA00022884"/>
    </source>
</evidence>
<dbReference type="EC" id="6.1.1.20" evidence="15"/>
<dbReference type="NCBIfam" id="TIGR00472">
    <property type="entry name" value="pheT_bact"/>
    <property type="match status" value="1"/>
</dbReference>
<dbReference type="GO" id="GO:0005524">
    <property type="term" value="F:ATP binding"/>
    <property type="evidence" value="ECO:0007669"/>
    <property type="project" value="UniProtKB-UniRule"/>
</dbReference>
<protein>
    <recommendedName>
        <fullName evidence="15">Phenylalanine--tRNA ligase beta subunit</fullName>
        <ecNumber evidence="15">6.1.1.20</ecNumber>
    </recommendedName>
    <alternativeName>
        <fullName evidence="15">Phenylalanyl-tRNA synthetase beta subunit</fullName>
        <shortName evidence="15">PheRS</shortName>
    </alternativeName>
</protein>
<dbReference type="EMBL" id="NGKC01000004">
    <property type="protein sequence ID" value="RSU12898.1"/>
    <property type="molecule type" value="Genomic_DNA"/>
</dbReference>
<dbReference type="FunFam" id="2.40.50.140:FF:000045">
    <property type="entry name" value="Phenylalanine--tRNA ligase beta subunit"/>
    <property type="match status" value="1"/>
</dbReference>
<dbReference type="InterPro" id="IPR041616">
    <property type="entry name" value="PheRS_beta_core"/>
</dbReference>
<dbReference type="InterPro" id="IPR005146">
    <property type="entry name" value="B3/B4_tRNA-bd"/>
</dbReference>
<keyword evidence="7 15" id="KW-0479">Metal-binding</keyword>
<dbReference type="GO" id="GO:0140096">
    <property type="term" value="F:catalytic activity, acting on a protein"/>
    <property type="evidence" value="ECO:0007669"/>
    <property type="project" value="UniProtKB-ARBA"/>
</dbReference>
<dbReference type="Gene3D" id="3.50.40.10">
    <property type="entry name" value="Phenylalanyl-trna Synthetase, Chain B, domain 3"/>
    <property type="match status" value="1"/>
</dbReference>
<evidence type="ECO:0000256" key="13">
    <source>
        <dbReference type="ARBA" id="ARBA00023146"/>
    </source>
</evidence>
<dbReference type="Pfam" id="PF03483">
    <property type="entry name" value="B3_4"/>
    <property type="match status" value="1"/>
</dbReference>
<keyword evidence="10 15" id="KW-0460">Magnesium</keyword>
<evidence type="ECO:0000256" key="2">
    <source>
        <dbReference type="ARBA" id="ARBA00008653"/>
    </source>
</evidence>
<dbReference type="AlphaFoldDB" id="A0A430AXX4"/>
<dbReference type="RefSeq" id="WP_126813017.1">
    <property type="nucleotide sequence ID" value="NZ_NGKC01000004.1"/>
</dbReference>
<evidence type="ECO:0000259" key="19">
    <source>
        <dbReference type="PROSITE" id="PS51483"/>
    </source>
</evidence>
<reference evidence="20 21" key="1">
    <citation type="submission" date="2017-05" db="EMBL/GenBank/DDBJ databases">
        <title>Vagococcus spp. assemblies.</title>
        <authorList>
            <person name="Gulvik C.A."/>
        </authorList>
    </citation>
    <scope>NUCLEOTIDE SEQUENCE [LARGE SCALE GENOMIC DNA]</scope>
    <source>
        <strain evidence="20 21">LMG 24798</strain>
    </source>
</reference>
<dbReference type="OrthoDB" id="9805455at2"/>
<accession>A0A430AXX4</accession>
<dbReference type="SMART" id="SM00873">
    <property type="entry name" value="B3_4"/>
    <property type="match status" value="1"/>
</dbReference>
<dbReference type="Pfam" id="PF17759">
    <property type="entry name" value="tRNA_synthFbeta"/>
    <property type="match status" value="1"/>
</dbReference>
<dbReference type="FunFam" id="3.30.930.10:FF:000022">
    <property type="entry name" value="Phenylalanine--tRNA ligase beta subunit"/>
    <property type="match status" value="1"/>
</dbReference>
<evidence type="ECO:0000256" key="1">
    <source>
        <dbReference type="ARBA" id="ARBA00004496"/>
    </source>
</evidence>
<dbReference type="GO" id="GO:0006432">
    <property type="term" value="P:phenylalanyl-tRNA aminoacylation"/>
    <property type="evidence" value="ECO:0007669"/>
    <property type="project" value="UniProtKB-UniRule"/>
</dbReference>
<dbReference type="PROSITE" id="PS51483">
    <property type="entry name" value="B5"/>
    <property type="match status" value="1"/>
</dbReference>
<feature type="binding site" evidence="15">
    <location>
        <position position="463"/>
    </location>
    <ligand>
        <name>Mg(2+)</name>
        <dbReference type="ChEBI" id="CHEBI:18420"/>
        <note>shared with alpha subunit</note>
    </ligand>
</feature>
<dbReference type="Pfam" id="PF03484">
    <property type="entry name" value="B5"/>
    <property type="match status" value="1"/>
</dbReference>
<dbReference type="GO" id="GO:0016740">
    <property type="term" value="F:transferase activity"/>
    <property type="evidence" value="ECO:0007669"/>
    <property type="project" value="UniProtKB-ARBA"/>
</dbReference>
<keyword evidence="5 16" id="KW-0820">tRNA-binding</keyword>
<sequence length="803" mass="88010">MLVSYKWLSELIDIKDVAPHALADKMSRTGIEVENVVVPQEGMKKIVVGYVAECVAHPDSDHLSICQVDVGEEELYQIVCGAPNITDGKKVIVALPGSRIAGNVKIKKGKMRGQVSLGMICSLQELGYSDSLIPKEFADGIYFLPDEAVVGEPVFPYLDMDDAIIELSITPNRADALSMRGVAYEVGAIYNRTPHFPVQSLVEDEEADITDYLTVSVADSQAALSYHMRLIKDVTIKPSPLWLQKRLMNEGMRPVNNVVDVTNYVMLLFGQPQHAFDYDKIGSQEILVRQAEQGETLTTLDGTERQLSPENILITNGSEPIGLAGVMGGLDSEITADTTTVALETAMFNPVAIRRTSKQFNLYSESSKRFEKGLNPTTITEASEFAAALIAELSGGTVVKGEIAASDYTPDKVTVGITLDKINRSLGTALTAEEVGGIFEALGFPYAEAQHRFDVTIPPRRWDITIEADIVEEVARLYGYDNLPSTLPGGDAVPGGLTVEQQLVRDIHELLQGFGYSEAISYALTTEALAARFVKEKRPLVALDWPMSEDHAVLRQNLTSSLLTDVAYNIARKNKNIALYEVGNVFVSNGSQDLPLEEKHLALALTGAKPERSWQKPSEAVDFYTIKGAVEGVFDNLGAKVTFRKSADYADLHPGRTADILIGETVIGFVGQVHPKVAKTFDIPETYVSEISLAALFAAERETIVYQEVPKFPSVKRDIALLVDKQVTHQQLLDVITGKGGKLLQTVSLFDIFEGEKLGSGKKSMAYSLVFQNPQGTLVDDDVNQIMRKIEKALTEKYEVEIR</sequence>
<dbReference type="Pfam" id="PF03147">
    <property type="entry name" value="FDX-ACB"/>
    <property type="match status" value="1"/>
</dbReference>
<evidence type="ECO:0000256" key="10">
    <source>
        <dbReference type="ARBA" id="ARBA00022842"/>
    </source>
</evidence>
<dbReference type="InterPro" id="IPR005147">
    <property type="entry name" value="tRNA_synthase_B5-dom"/>
</dbReference>
<keyword evidence="11 16" id="KW-0694">RNA-binding</keyword>
<feature type="domain" description="B5" evidence="19">
    <location>
        <begin position="410"/>
        <end position="485"/>
    </location>
</feature>
<evidence type="ECO:0000256" key="4">
    <source>
        <dbReference type="ARBA" id="ARBA00022490"/>
    </source>
</evidence>
<dbReference type="Pfam" id="PF01588">
    <property type="entry name" value="tRNA_bind"/>
    <property type="match status" value="1"/>
</dbReference>
<comment type="caution">
    <text evidence="20">The sequence shown here is derived from an EMBL/GenBank/DDBJ whole genome shotgun (WGS) entry which is preliminary data.</text>
</comment>
<dbReference type="InterPro" id="IPR002547">
    <property type="entry name" value="tRNA-bd_dom"/>
</dbReference>
<dbReference type="InterPro" id="IPR005121">
    <property type="entry name" value="Fdx_antiC-bd"/>
</dbReference>
<comment type="subcellular location">
    <subcellularLocation>
        <location evidence="1 15">Cytoplasm</location>
    </subcellularLocation>
</comment>
<comment type="cofactor">
    <cofactor evidence="15">
        <name>Mg(2+)</name>
        <dbReference type="ChEBI" id="CHEBI:18420"/>
    </cofactor>
    <text evidence="15">Binds 2 magnesium ions per tetramer.</text>
</comment>
<dbReference type="SUPFAM" id="SSF56037">
    <property type="entry name" value="PheT/TilS domain"/>
    <property type="match status" value="1"/>
</dbReference>
<keyword evidence="9 15" id="KW-0067">ATP-binding</keyword>
<dbReference type="SUPFAM" id="SSF50249">
    <property type="entry name" value="Nucleic acid-binding proteins"/>
    <property type="match status" value="1"/>
</dbReference>
<dbReference type="CDD" id="cd00769">
    <property type="entry name" value="PheRS_beta_core"/>
    <property type="match status" value="1"/>
</dbReference>
<comment type="subunit">
    <text evidence="3 15">Tetramer of two alpha and two beta subunits.</text>
</comment>
<keyword evidence="13 15" id="KW-0030">Aminoacyl-tRNA synthetase</keyword>
<keyword evidence="4 15" id="KW-0963">Cytoplasm</keyword>
<evidence type="ECO:0000313" key="20">
    <source>
        <dbReference type="EMBL" id="RSU12898.1"/>
    </source>
</evidence>
<dbReference type="GO" id="GO:0004826">
    <property type="term" value="F:phenylalanine-tRNA ligase activity"/>
    <property type="evidence" value="ECO:0007669"/>
    <property type="project" value="UniProtKB-UniRule"/>
</dbReference>
<dbReference type="HAMAP" id="MF_00283">
    <property type="entry name" value="Phe_tRNA_synth_beta1"/>
    <property type="match status" value="1"/>
</dbReference>
<feature type="domain" description="FDX-ACB" evidence="18">
    <location>
        <begin position="710"/>
        <end position="803"/>
    </location>
</feature>
<evidence type="ECO:0000256" key="9">
    <source>
        <dbReference type="ARBA" id="ARBA00022840"/>
    </source>
</evidence>
<feature type="domain" description="TRNA-binding" evidence="17">
    <location>
        <begin position="40"/>
        <end position="155"/>
    </location>
</feature>
<gene>
    <name evidence="15" type="primary">pheT</name>
    <name evidence="20" type="ORF">CBF27_04990</name>
</gene>
<dbReference type="SMART" id="SM00896">
    <property type="entry name" value="FDX-ACB"/>
    <property type="match status" value="1"/>
</dbReference>
<dbReference type="PANTHER" id="PTHR10947">
    <property type="entry name" value="PHENYLALANYL-TRNA SYNTHETASE BETA CHAIN AND LEUCINE-RICH REPEAT-CONTAINING PROTEIN 47"/>
    <property type="match status" value="1"/>
</dbReference>
<evidence type="ECO:0000259" key="18">
    <source>
        <dbReference type="PROSITE" id="PS51447"/>
    </source>
</evidence>
<dbReference type="InterPro" id="IPR012340">
    <property type="entry name" value="NA-bd_OB-fold"/>
</dbReference>
<evidence type="ECO:0000256" key="15">
    <source>
        <dbReference type="HAMAP-Rule" id="MF_00283"/>
    </source>
</evidence>
<name>A0A430AXX4_9ENTE</name>
<evidence type="ECO:0000256" key="7">
    <source>
        <dbReference type="ARBA" id="ARBA00022723"/>
    </source>
</evidence>
<dbReference type="PANTHER" id="PTHR10947:SF0">
    <property type="entry name" value="PHENYLALANINE--TRNA LIGASE BETA SUBUNIT"/>
    <property type="match status" value="1"/>
</dbReference>
<dbReference type="CDD" id="cd02796">
    <property type="entry name" value="tRNA_bind_bactPheRS"/>
    <property type="match status" value="1"/>
</dbReference>
<evidence type="ECO:0000256" key="14">
    <source>
        <dbReference type="ARBA" id="ARBA00049255"/>
    </source>
</evidence>
<feature type="binding site" evidence="15">
    <location>
        <position position="472"/>
    </location>
    <ligand>
        <name>Mg(2+)</name>
        <dbReference type="ChEBI" id="CHEBI:18420"/>
        <note>shared with alpha subunit</note>
    </ligand>
</feature>
<dbReference type="InterPro" id="IPR004532">
    <property type="entry name" value="Phe-tRNA-ligase_IIc_bsu_bact"/>
</dbReference>
<dbReference type="SMART" id="SM00874">
    <property type="entry name" value="B5"/>
    <property type="match status" value="1"/>
</dbReference>
<organism evidence="20 21">
    <name type="scientific">Vagococcus acidifermentans</name>
    <dbReference type="NCBI Taxonomy" id="564710"/>
    <lineage>
        <taxon>Bacteria</taxon>
        <taxon>Bacillati</taxon>
        <taxon>Bacillota</taxon>
        <taxon>Bacilli</taxon>
        <taxon>Lactobacillales</taxon>
        <taxon>Enterococcaceae</taxon>
        <taxon>Vagococcus</taxon>
    </lineage>
</organism>
<dbReference type="FunFam" id="3.50.40.10:FF:000001">
    <property type="entry name" value="Phenylalanine--tRNA ligase beta subunit"/>
    <property type="match status" value="1"/>
</dbReference>
<dbReference type="GO" id="GO:0000287">
    <property type="term" value="F:magnesium ion binding"/>
    <property type="evidence" value="ECO:0007669"/>
    <property type="project" value="UniProtKB-UniRule"/>
</dbReference>
<dbReference type="SUPFAM" id="SSF54991">
    <property type="entry name" value="Anticodon-binding domain of PheRS"/>
    <property type="match status" value="1"/>
</dbReference>
<dbReference type="PROSITE" id="PS51447">
    <property type="entry name" value="FDX_ACB"/>
    <property type="match status" value="1"/>
</dbReference>
<comment type="similarity">
    <text evidence="2 15">Belongs to the phenylalanyl-tRNA synthetase beta subunit family. Type 1 subfamily.</text>
</comment>
<evidence type="ECO:0000256" key="12">
    <source>
        <dbReference type="ARBA" id="ARBA00022917"/>
    </source>
</evidence>
<dbReference type="NCBIfam" id="NF045760">
    <property type="entry name" value="YtpR"/>
    <property type="match status" value="1"/>
</dbReference>
<dbReference type="Gene3D" id="2.40.50.140">
    <property type="entry name" value="Nucleic acid-binding proteins"/>
    <property type="match status" value="1"/>
</dbReference>
<keyword evidence="21" id="KW-1185">Reference proteome</keyword>
<evidence type="ECO:0000256" key="3">
    <source>
        <dbReference type="ARBA" id="ARBA00011209"/>
    </source>
</evidence>
<dbReference type="InterPro" id="IPR033714">
    <property type="entry name" value="tRNA_bind_bactPheRS"/>
</dbReference>
<comment type="catalytic activity">
    <reaction evidence="14 15">
        <text>tRNA(Phe) + L-phenylalanine + ATP = L-phenylalanyl-tRNA(Phe) + AMP + diphosphate + H(+)</text>
        <dbReference type="Rhea" id="RHEA:19413"/>
        <dbReference type="Rhea" id="RHEA-COMP:9668"/>
        <dbReference type="Rhea" id="RHEA-COMP:9699"/>
        <dbReference type="ChEBI" id="CHEBI:15378"/>
        <dbReference type="ChEBI" id="CHEBI:30616"/>
        <dbReference type="ChEBI" id="CHEBI:33019"/>
        <dbReference type="ChEBI" id="CHEBI:58095"/>
        <dbReference type="ChEBI" id="CHEBI:78442"/>
        <dbReference type="ChEBI" id="CHEBI:78531"/>
        <dbReference type="ChEBI" id="CHEBI:456215"/>
        <dbReference type="EC" id="6.1.1.20"/>
    </reaction>
</comment>
<evidence type="ECO:0000313" key="21">
    <source>
        <dbReference type="Proteomes" id="UP000286773"/>
    </source>
</evidence>
<dbReference type="SUPFAM" id="SSF55681">
    <property type="entry name" value="Class II aaRS and biotin synthetases"/>
    <property type="match status" value="1"/>
</dbReference>